<accession>B0DSX2</accession>
<evidence type="ECO:0000313" key="3">
    <source>
        <dbReference type="Proteomes" id="UP000001194"/>
    </source>
</evidence>
<dbReference type="RefSeq" id="XP_001887066.1">
    <property type="nucleotide sequence ID" value="XM_001887031.1"/>
</dbReference>
<dbReference type="HOGENOM" id="CLU_1199998_0_0_1"/>
<dbReference type="EMBL" id="DS547131">
    <property type="protein sequence ID" value="EDR02389.1"/>
    <property type="molecule type" value="Genomic_DNA"/>
</dbReference>
<evidence type="ECO:0000256" key="1">
    <source>
        <dbReference type="SAM" id="MobiDB-lite"/>
    </source>
</evidence>
<keyword evidence="3" id="KW-1185">Reference proteome</keyword>
<dbReference type="GeneID" id="6082696"/>
<reference evidence="2 3" key="1">
    <citation type="journal article" date="2008" name="Nature">
        <title>The genome of Laccaria bicolor provides insights into mycorrhizal symbiosis.</title>
        <authorList>
            <person name="Martin F."/>
            <person name="Aerts A."/>
            <person name="Ahren D."/>
            <person name="Brun A."/>
            <person name="Danchin E.G.J."/>
            <person name="Duchaussoy F."/>
            <person name="Gibon J."/>
            <person name="Kohler A."/>
            <person name="Lindquist E."/>
            <person name="Pereda V."/>
            <person name="Salamov A."/>
            <person name="Shapiro H.J."/>
            <person name="Wuyts J."/>
            <person name="Blaudez D."/>
            <person name="Buee M."/>
            <person name="Brokstein P."/>
            <person name="Canbaeck B."/>
            <person name="Cohen D."/>
            <person name="Courty P.E."/>
            <person name="Coutinho P.M."/>
            <person name="Delaruelle C."/>
            <person name="Detter J.C."/>
            <person name="Deveau A."/>
            <person name="DiFazio S."/>
            <person name="Duplessis S."/>
            <person name="Fraissinet-Tachet L."/>
            <person name="Lucic E."/>
            <person name="Frey-Klett P."/>
            <person name="Fourrey C."/>
            <person name="Feussner I."/>
            <person name="Gay G."/>
            <person name="Grimwood J."/>
            <person name="Hoegger P.J."/>
            <person name="Jain P."/>
            <person name="Kilaru S."/>
            <person name="Labbe J."/>
            <person name="Lin Y.C."/>
            <person name="Legue V."/>
            <person name="Le Tacon F."/>
            <person name="Marmeisse R."/>
            <person name="Melayah D."/>
            <person name="Montanini B."/>
            <person name="Muratet M."/>
            <person name="Nehls U."/>
            <person name="Niculita-Hirzel H."/>
            <person name="Oudot-Le Secq M.P."/>
            <person name="Peter M."/>
            <person name="Quesneville H."/>
            <person name="Rajashekar B."/>
            <person name="Reich M."/>
            <person name="Rouhier N."/>
            <person name="Schmutz J."/>
            <person name="Yin T."/>
            <person name="Chalot M."/>
            <person name="Henrissat B."/>
            <person name="Kuees U."/>
            <person name="Lucas S."/>
            <person name="Van de Peer Y."/>
            <person name="Podila G.K."/>
            <person name="Polle A."/>
            <person name="Pukkila P.J."/>
            <person name="Richardson P.M."/>
            <person name="Rouze P."/>
            <person name="Sanders I.R."/>
            <person name="Stajich J.E."/>
            <person name="Tunlid A."/>
            <person name="Tuskan G."/>
            <person name="Grigoriev I.V."/>
        </authorList>
    </citation>
    <scope>NUCLEOTIDE SEQUENCE [LARGE SCALE GENOMIC DNA]</scope>
    <source>
        <strain evidence="3">S238N-H82 / ATCC MYA-4686</strain>
    </source>
</reference>
<evidence type="ECO:0000313" key="2">
    <source>
        <dbReference type="EMBL" id="EDR02389.1"/>
    </source>
</evidence>
<sequence length="231" mass="23815">MRRPSAGPTESWRQSAGSSTGGKEDCTAITTPSSTASTLSIPMPVTPQADWKGPTSPPLDKDKSLPPLPVQRYPSKTRISPVGNVGSTTTKYAFPRPRTYSASATNAVSTPLPQVQPSQTTTTTTNVVKPLQLPRLGSRIAMAGGGGDRPAVPVPSVPSTPYSSSSTSPPLRAQSRSAAATPTDMKPKPRTGTGMTYRTASASKMRAPMQLASAAAATSVGRAPGTRAIAL</sequence>
<dbReference type="InParanoid" id="B0DSX2"/>
<name>B0DSX2_LACBS</name>
<dbReference type="KEGG" id="lbc:LACBIDRAFT_309718"/>
<proteinExistence type="predicted"/>
<feature type="compositionally biased region" description="Low complexity" evidence="1">
    <location>
        <begin position="27"/>
        <end position="42"/>
    </location>
</feature>
<feature type="compositionally biased region" description="Polar residues" evidence="1">
    <location>
        <begin position="193"/>
        <end position="202"/>
    </location>
</feature>
<gene>
    <name evidence="2" type="ORF">LACBIDRAFT_309718</name>
</gene>
<organism evidence="3">
    <name type="scientific">Laccaria bicolor (strain S238N-H82 / ATCC MYA-4686)</name>
    <name type="common">Bicoloured deceiver</name>
    <name type="synonym">Laccaria laccata var. bicolor</name>
    <dbReference type="NCBI Taxonomy" id="486041"/>
    <lineage>
        <taxon>Eukaryota</taxon>
        <taxon>Fungi</taxon>
        <taxon>Dikarya</taxon>
        <taxon>Basidiomycota</taxon>
        <taxon>Agaricomycotina</taxon>
        <taxon>Agaricomycetes</taxon>
        <taxon>Agaricomycetidae</taxon>
        <taxon>Agaricales</taxon>
        <taxon>Agaricineae</taxon>
        <taxon>Hydnangiaceae</taxon>
        <taxon>Laccaria</taxon>
    </lineage>
</organism>
<dbReference type="Proteomes" id="UP000001194">
    <property type="component" value="Unassembled WGS sequence"/>
</dbReference>
<protein>
    <submittedName>
        <fullName evidence="2">Predicted protein</fullName>
    </submittedName>
</protein>
<dbReference type="AlphaFoldDB" id="B0DSX2"/>
<dbReference type="OrthoDB" id="3064136at2759"/>
<feature type="compositionally biased region" description="Low complexity" evidence="1">
    <location>
        <begin position="159"/>
        <end position="170"/>
    </location>
</feature>
<feature type="compositionally biased region" description="Low complexity" evidence="1">
    <location>
        <begin position="108"/>
        <end position="132"/>
    </location>
</feature>
<feature type="region of interest" description="Disordered" evidence="1">
    <location>
        <begin position="1"/>
        <end position="204"/>
    </location>
</feature>